<sequence>MKKLTCALLATGLLAGCATTGGRDGDFFRELPEGMAELAAPNQDLTRVTLLEEDNCFWYEHDGPVETTLLPLRSKRGRHLCQATAEESA</sequence>
<evidence type="ECO:0008006" key="3">
    <source>
        <dbReference type="Google" id="ProtNLM"/>
    </source>
</evidence>
<dbReference type="Proteomes" id="UP000480350">
    <property type="component" value="Unassembled WGS sequence"/>
</dbReference>
<dbReference type="AlphaFoldDB" id="A0A7C9IGX2"/>
<evidence type="ECO:0000313" key="1">
    <source>
        <dbReference type="EMBL" id="MXQ08624.1"/>
    </source>
</evidence>
<reference evidence="1 2" key="2">
    <citation type="submission" date="2020-03" db="EMBL/GenBank/DDBJ databases">
        <title>Kangsaoukella pontilimi gen. nov., sp. nov., a new member of the family Rhodobacteraceae isolated from a tidal mudflat.</title>
        <authorList>
            <person name="Kim I.S."/>
        </authorList>
    </citation>
    <scope>NUCLEOTIDE SEQUENCE [LARGE SCALE GENOMIC DNA]</scope>
    <source>
        <strain evidence="1 2">GH1-50</strain>
    </source>
</reference>
<dbReference type="EMBL" id="WUPT01000002">
    <property type="protein sequence ID" value="MXQ08624.1"/>
    <property type="molecule type" value="Genomic_DNA"/>
</dbReference>
<dbReference type="PROSITE" id="PS51257">
    <property type="entry name" value="PROKAR_LIPOPROTEIN"/>
    <property type="match status" value="1"/>
</dbReference>
<organism evidence="1 2">
    <name type="scientific">Kangsaoukella pontilimi</name>
    <dbReference type="NCBI Taxonomy" id="2691042"/>
    <lineage>
        <taxon>Bacteria</taxon>
        <taxon>Pseudomonadati</taxon>
        <taxon>Pseudomonadota</taxon>
        <taxon>Alphaproteobacteria</taxon>
        <taxon>Rhodobacterales</taxon>
        <taxon>Paracoccaceae</taxon>
        <taxon>Kangsaoukella</taxon>
    </lineage>
</organism>
<evidence type="ECO:0000313" key="2">
    <source>
        <dbReference type="Proteomes" id="UP000480350"/>
    </source>
</evidence>
<gene>
    <name evidence="1" type="ORF">GQ651_12280</name>
</gene>
<accession>A0A7C9IGX2</accession>
<protein>
    <recommendedName>
        <fullName evidence="3">Lipoprotein</fullName>
    </recommendedName>
</protein>
<comment type="caution">
    <text evidence="1">The sequence shown here is derived from an EMBL/GenBank/DDBJ whole genome shotgun (WGS) entry which is preliminary data.</text>
</comment>
<name>A0A7C9IGX2_9RHOB</name>
<reference evidence="1 2" key="1">
    <citation type="submission" date="2019-12" db="EMBL/GenBank/DDBJ databases">
        <authorList>
            <person name="Lee S.D."/>
        </authorList>
    </citation>
    <scope>NUCLEOTIDE SEQUENCE [LARGE SCALE GENOMIC DNA]</scope>
    <source>
        <strain evidence="1 2">GH1-50</strain>
    </source>
</reference>
<dbReference type="RefSeq" id="WP_160764538.1">
    <property type="nucleotide sequence ID" value="NZ_WUPT01000002.1"/>
</dbReference>
<keyword evidence="2" id="KW-1185">Reference proteome</keyword>
<proteinExistence type="predicted"/>